<evidence type="ECO:0000313" key="4">
    <source>
        <dbReference type="Proteomes" id="UP000324241"/>
    </source>
</evidence>
<accession>A0A5M9M3T0</accession>
<organism evidence="3 4">
    <name type="scientific">Aspergillus tanneri</name>
    <dbReference type="NCBI Taxonomy" id="1220188"/>
    <lineage>
        <taxon>Eukaryota</taxon>
        <taxon>Fungi</taxon>
        <taxon>Dikarya</taxon>
        <taxon>Ascomycota</taxon>
        <taxon>Pezizomycotina</taxon>
        <taxon>Eurotiomycetes</taxon>
        <taxon>Eurotiomycetidae</taxon>
        <taxon>Eurotiales</taxon>
        <taxon>Aspergillaceae</taxon>
        <taxon>Aspergillus</taxon>
        <taxon>Aspergillus subgen. Circumdati</taxon>
    </lineage>
</organism>
<dbReference type="EMBL" id="QUQM01000011">
    <property type="protein sequence ID" value="KAA8641351.1"/>
    <property type="molecule type" value="Genomic_DNA"/>
</dbReference>
<dbReference type="Proteomes" id="UP000324241">
    <property type="component" value="Unassembled WGS sequence"/>
</dbReference>
<dbReference type="AlphaFoldDB" id="A0A5M9M3T0"/>
<dbReference type="InterPro" id="IPR027443">
    <property type="entry name" value="IPNS-like_sf"/>
</dbReference>
<dbReference type="SUPFAM" id="SSF51197">
    <property type="entry name" value="Clavaminate synthase-like"/>
    <property type="match status" value="1"/>
</dbReference>
<gene>
    <name evidence="3" type="ORF">ATNIH1004_002019</name>
</gene>
<dbReference type="InterPro" id="IPR026992">
    <property type="entry name" value="DIOX_N"/>
</dbReference>
<dbReference type="GeneID" id="54324721"/>
<evidence type="ECO:0000256" key="1">
    <source>
        <dbReference type="SAM" id="MobiDB-lite"/>
    </source>
</evidence>
<feature type="domain" description="Non-haem dioxygenase N-terminal" evidence="2">
    <location>
        <begin position="10"/>
        <end position="48"/>
    </location>
</feature>
<dbReference type="RefSeq" id="XP_033420713.1">
    <property type="nucleotide sequence ID" value="XM_033566714.1"/>
</dbReference>
<proteinExistence type="predicted"/>
<comment type="caution">
    <text evidence="3">The sequence shown here is derived from an EMBL/GenBank/DDBJ whole genome shotgun (WGS) entry which is preliminary data.</text>
</comment>
<feature type="region of interest" description="Disordered" evidence="1">
    <location>
        <begin position="78"/>
        <end position="103"/>
    </location>
</feature>
<dbReference type="Gene3D" id="2.60.120.330">
    <property type="entry name" value="B-lactam Antibiotic, Isopenicillin N Synthase, Chain"/>
    <property type="match status" value="1"/>
</dbReference>
<dbReference type="Pfam" id="PF14226">
    <property type="entry name" value="DIOX_N"/>
    <property type="match status" value="2"/>
</dbReference>
<sequence length="118" mass="13403">MTLSDTFTAIPVLDYSLATSSDTKATFLRELRNALVNVGFFYLTNPPVYGVNTSWGILGWEQSSQLVKSDYREQFDFATELPPPRPDEPLYRNIRGPNQWPDETAIPGFRHALESYPS</sequence>
<protein>
    <recommendedName>
        <fullName evidence="2">Non-haem dioxygenase N-terminal domain-containing protein</fullName>
    </recommendedName>
</protein>
<name>A0A5M9M3T0_9EURO</name>
<reference evidence="3 4" key="1">
    <citation type="submission" date="2019-08" db="EMBL/GenBank/DDBJ databases">
        <title>The genome sequence of a newly discovered highly antifungal drug resistant Aspergillus species, Aspergillus tanneri NIH 1004.</title>
        <authorList>
            <person name="Mounaud S."/>
            <person name="Singh I."/>
            <person name="Joardar V."/>
            <person name="Pakala S."/>
            <person name="Pakala S."/>
            <person name="Venepally P."/>
            <person name="Chung J.K."/>
            <person name="Losada L."/>
            <person name="Nierman W.C."/>
        </authorList>
    </citation>
    <scope>NUCLEOTIDE SEQUENCE [LARGE SCALE GENOMIC DNA]</scope>
    <source>
        <strain evidence="3 4">NIH1004</strain>
    </source>
</reference>
<dbReference type="OrthoDB" id="627829at2759"/>
<evidence type="ECO:0000313" key="3">
    <source>
        <dbReference type="EMBL" id="KAA8641351.1"/>
    </source>
</evidence>
<evidence type="ECO:0000259" key="2">
    <source>
        <dbReference type="Pfam" id="PF14226"/>
    </source>
</evidence>
<feature type="domain" description="Non-haem dioxygenase N-terminal" evidence="2">
    <location>
        <begin position="55"/>
        <end position="103"/>
    </location>
</feature>
<dbReference type="VEuPathDB" id="FungiDB:EYZ11_002426"/>